<dbReference type="PANTHER" id="PTHR24171">
    <property type="entry name" value="ANKYRIN REPEAT DOMAIN-CONTAINING PROTEIN 39-RELATED"/>
    <property type="match status" value="1"/>
</dbReference>
<evidence type="ECO:0000256" key="3">
    <source>
        <dbReference type="PROSITE-ProRule" id="PRU00023"/>
    </source>
</evidence>
<keyword evidence="2 3" id="KW-0040">ANK repeat</keyword>
<dbReference type="EMBL" id="JAFMYW010000020">
    <property type="protein sequence ID" value="MBO0953108.1"/>
    <property type="molecule type" value="Genomic_DNA"/>
</dbReference>
<evidence type="ECO:0000313" key="5">
    <source>
        <dbReference type="Proteomes" id="UP000664628"/>
    </source>
</evidence>
<dbReference type="PROSITE" id="PS50088">
    <property type="entry name" value="ANK_REPEAT"/>
    <property type="match status" value="2"/>
</dbReference>
<organism evidence="4 5">
    <name type="scientific">Fibrella forsythiae</name>
    <dbReference type="NCBI Taxonomy" id="2817061"/>
    <lineage>
        <taxon>Bacteria</taxon>
        <taxon>Pseudomonadati</taxon>
        <taxon>Bacteroidota</taxon>
        <taxon>Cytophagia</taxon>
        <taxon>Cytophagales</taxon>
        <taxon>Spirosomataceae</taxon>
        <taxon>Fibrella</taxon>
    </lineage>
</organism>
<sequence>MKNTLNNRLFVTSLKYFPFAIILFISSISYGQSYQQTQTYQQLQRALQPTLDKIQQAEDAWKARDVDRRRTNDVYFRDYGFSEEQFVDAIKANNISKVSQMLDTDMDVNRFLSYEDRGYTAIHFAASSGHKQMIKLLLDRGACINCGSTETYFYKPGNTPLFAAVISNQIDSVLFLLSKGAIVRKDDYKYAKKNDFYAIAQLLDGKY</sequence>
<keyword evidence="1" id="KW-0677">Repeat</keyword>
<evidence type="ECO:0000256" key="2">
    <source>
        <dbReference type="ARBA" id="ARBA00023043"/>
    </source>
</evidence>
<feature type="repeat" description="ANK" evidence="3">
    <location>
        <begin position="156"/>
        <end position="188"/>
    </location>
</feature>
<dbReference type="SMART" id="SM00248">
    <property type="entry name" value="ANK"/>
    <property type="match status" value="3"/>
</dbReference>
<comment type="caution">
    <text evidence="4">The sequence shown here is derived from an EMBL/GenBank/DDBJ whole genome shotgun (WGS) entry which is preliminary data.</text>
</comment>
<dbReference type="PANTHER" id="PTHR24171:SF8">
    <property type="entry name" value="BRCA1-ASSOCIATED RING DOMAIN PROTEIN 1"/>
    <property type="match status" value="1"/>
</dbReference>
<proteinExistence type="predicted"/>
<dbReference type="SUPFAM" id="SSF48403">
    <property type="entry name" value="Ankyrin repeat"/>
    <property type="match status" value="1"/>
</dbReference>
<dbReference type="Gene3D" id="1.25.40.20">
    <property type="entry name" value="Ankyrin repeat-containing domain"/>
    <property type="match status" value="1"/>
</dbReference>
<name>A0ABS3JT13_9BACT</name>
<dbReference type="PROSITE" id="PS50297">
    <property type="entry name" value="ANK_REP_REGION"/>
    <property type="match status" value="2"/>
</dbReference>
<accession>A0ABS3JT13</accession>
<dbReference type="Pfam" id="PF12796">
    <property type="entry name" value="Ank_2"/>
    <property type="match status" value="1"/>
</dbReference>
<gene>
    <name evidence="4" type="ORF">J2I46_31335</name>
</gene>
<evidence type="ECO:0000256" key="1">
    <source>
        <dbReference type="ARBA" id="ARBA00022737"/>
    </source>
</evidence>
<dbReference type="InterPro" id="IPR002110">
    <property type="entry name" value="Ankyrin_rpt"/>
</dbReference>
<dbReference type="InterPro" id="IPR036770">
    <property type="entry name" value="Ankyrin_rpt-contain_sf"/>
</dbReference>
<dbReference type="Proteomes" id="UP000664628">
    <property type="component" value="Unassembled WGS sequence"/>
</dbReference>
<evidence type="ECO:0000313" key="4">
    <source>
        <dbReference type="EMBL" id="MBO0953108.1"/>
    </source>
</evidence>
<reference evidence="4 5" key="1">
    <citation type="submission" date="2021-03" db="EMBL/GenBank/DDBJ databases">
        <title>Fibrella sp. HMF5405 genome sequencing and assembly.</title>
        <authorList>
            <person name="Kang H."/>
            <person name="Kim H."/>
            <person name="Bae S."/>
            <person name="Joh K."/>
        </authorList>
    </citation>
    <scope>NUCLEOTIDE SEQUENCE [LARGE SCALE GENOMIC DNA]</scope>
    <source>
        <strain evidence="4 5">HMF5405</strain>
    </source>
</reference>
<keyword evidence="5" id="KW-1185">Reference proteome</keyword>
<protein>
    <submittedName>
        <fullName evidence="4">Ankyrin repeat domain-containing protein</fullName>
    </submittedName>
</protein>
<feature type="repeat" description="ANK" evidence="3">
    <location>
        <begin position="117"/>
        <end position="149"/>
    </location>
</feature>
<dbReference type="RefSeq" id="WP_207333060.1">
    <property type="nucleotide sequence ID" value="NZ_JAFMYW010000020.1"/>
</dbReference>